<evidence type="ECO:0000313" key="3">
    <source>
        <dbReference type="Proteomes" id="UP000037822"/>
    </source>
</evidence>
<comment type="similarity">
    <text evidence="1">Belongs to the AcsB/BcsB family.</text>
</comment>
<dbReference type="Proteomes" id="UP000037822">
    <property type="component" value="Unassembled WGS sequence"/>
</dbReference>
<dbReference type="AlphaFoldDB" id="A0A0N1N197"/>
<dbReference type="GO" id="GO:0006011">
    <property type="term" value="P:UDP-alpha-D-glucose metabolic process"/>
    <property type="evidence" value="ECO:0007669"/>
    <property type="project" value="InterPro"/>
</dbReference>
<dbReference type="Pfam" id="PF03170">
    <property type="entry name" value="BcsB"/>
    <property type="match status" value="1"/>
</dbReference>
<dbReference type="GO" id="GO:0005886">
    <property type="term" value="C:plasma membrane"/>
    <property type="evidence" value="ECO:0007669"/>
    <property type="project" value="UniProtKB-SubCell"/>
</dbReference>
<keyword evidence="1" id="KW-0472">Membrane</keyword>
<comment type="function">
    <text evidence="1">Binds the cellulose synthase activator, bis-(3'-5') cyclic diguanylic acid (c-di-GMP).</text>
</comment>
<dbReference type="GO" id="GO:0030244">
    <property type="term" value="P:cellulose biosynthetic process"/>
    <property type="evidence" value="ECO:0007669"/>
    <property type="project" value="UniProtKB-KW"/>
</dbReference>
<keyword evidence="3" id="KW-1185">Reference proteome</keyword>
<evidence type="ECO:0000313" key="2">
    <source>
        <dbReference type="EMBL" id="KPH73748.1"/>
    </source>
</evidence>
<keyword evidence="1" id="KW-1003">Cell membrane</keyword>
<dbReference type="Gene3D" id="2.60.120.260">
    <property type="entry name" value="Galactose-binding domain-like"/>
    <property type="match status" value="1"/>
</dbReference>
<sequence length="557" mass="58851">MRAINAIVLAAGIQRPIIDVAEARGEGPGIDLVLSGNPPAGSTSLDGEPGLSYLHDAVTGRTMLTLSSGPDRERTLQRLIEAANTANKMGSEPGRRALANTIGRPVREGVRLTFSELGFESRAFDGNFFQSSMRLTMPSDFFAAPYGAARLDLESIFLGAAAAGRRVNIRINDQIAAVVPVNQGGSSQLEQSRVDLPIQMFKAGANTVTVEADMTGSDRACNATAPRPSHPRLLIAGTSRLSFGSLARVTTLPSLSATLSHAYPYLGREQPTTVAVSSASPAYLNAAMTWIGRMSAAARAAVPVNFRFGGLDDPGTSGLFFGPPGEASQTLARSMMAAEPTVAAEAGMREIETSDAAAVAEMALAATGEGSATSLAERLRVGAVGSLAGSLLRGDLGPITTWLDDFGLIERDMRKRAGDVSPLLASDGLTILQEIGAMPPQSWRGVFERRPLPDIKTMILASDPEVLDALIAKATTAHAWSRFNGEAALLRLESWAPENRAAQERHYLPTAYPSPANLRLSVAGWLSLNQSYYLGGLIMLSLLLAVTTALVLKGRRT</sequence>
<keyword evidence="1" id="KW-0997">Cell inner membrane</keyword>
<dbReference type="InterPro" id="IPR018513">
    <property type="entry name" value="Cell_synthase_bac"/>
</dbReference>
<proteinExistence type="inferred from homology"/>
<dbReference type="EMBL" id="LGSZ01000095">
    <property type="protein sequence ID" value="KPH73748.1"/>
    <property type="molecule type" value="Genomic_DNA"/>
</dbReference>
<comment type="subunit">
    <text evidence="1">Tightly associated with the cellulose synthase catalytic subunit.</text>
</comment>
<name>A0A0N1N197_9HYPH</name>
<organism evidence="2 3">
    <name type="scientific">Bosea vaviloviae</name>
    <dbReference type="NCBI Taxonomy" id="1526658"/>
    <lineage>
        <taxon>Bacteria</taxon>
        <taxon>Pseudomonadati</taxon>
        <taxon>Pseudomonadota</taxon>
        <taxon>Alphaproteobacteria</taxon>
        <taxon>Hyphomicrobiales</taxon>
        <taxon>Boseaceae</taxon>
        <taxon>Bosea</taxon>
    </lineage>
</organism>
<evidence type="ECO:0000256" key="1">
    <source>
        <dbReference type="RuleBase" id="RU365021"/>
    </source>
</evidence>
<protein>
    <recommendedName>
        <fullName evidence="1">Cyclic di-GMP-binding protein</fullName>
    </recommendedName>
    <alternativeName>
        <fullName evidence="1">Cellulose synthase regulatory subunit</fullName>
    </alternativeName>
</protein>
<dbReference type="UniPathway" id="UPA00694"/>
<keyword evidence="1" id="KW-0973">c-di-GMP</keyword>
<feature type="transmembrane region" description="Helical" evidence="1">
    <location>
        <begin position="532"/>
        <end position="552"/>
    </location>
</feature>
<gene>
    <name evidence="2" type="ORF">AE618_26905</name>
</gene>
<keyword evidence="1" id="KW-1133">Transmembrane helix</keyword>
<comment type="subcellular location">
    <subcellularLocation>
        <location evidence="1">Cell inner membrane</location>
    </subcellularLocation>
</comment>
<comment type="pathway">
    <text evidence="1">Glycan metabolism; bacterial cellulose biosynthesis.</text>
</comment>
<comment type="caution">
    <text evidence="2">The sequence shown here is derived from an EMBL/GenBank/DDBJ whole genome shotgun (WGS) entry which is preliminary data.</text>
</comment>
<reference evidence="2 3" key="1">
    <citation type="submission" date="2015-07" db="EMBL/GenBank/DDBJ databases">
        <title>Whole genome sequencing of Bosea vaviloviae isolated from cave pool.</title>
        <authorList>
            <person name="Tan N.E.H."/>
            <person name="Lee Y.P."/>
            <person name="Gan H.M."/>
            <person name="Barton H."/>
            <person name="Savka M.A."/>
        </authorList>
    </citation>
    <scope>NUCLEOTIDE SEQUENCE [LARGE SCALE GENOMIC DNA]</scope>
    <source>
        <strain evidence="2 3">SD260</strain>
    </source>
</reference>
<keyword evidence="1" id="KW-0812">Transmembrane</keyword>
<keyword evidence="1" id="KW-0135">Cellulose biosynthesis</keyword>
<dbReference type="PATRIC" id="fig|1526658.3.peg.4930"/>
<accession>A0A0N1N197</accession>